<evidence type="ECO:0000313" key="2">
    <source>
        <dbReference type="Proteomes" id="UP000183050"/>
    </source>
</evidence>
<protein>
    <recommendedName>
        <fullName evidence="3">Three-Cys-motif partner protein TcmP</fullName>
    </recommendedName>
</protein>
<dbReference type="InterPro" id="IPR031009">
    <property type="entry name" value="Tcm_partner"/>
</dbReference>
<reference evidence="1 2" key="1">
    <citation type="submission" date="2016-11" db="EMBL/GenBank/DDBJ databases">
        <title>Rhizobium leguminosarum bv. viciae strain Vaf12 isolated from Vavilovia formosa root nodules from Russia, Dagestan.</title>
        <authorList>
            <person name="Kimeklis A."/>
        </authorList>
    </citation>
    <scope>NUCLEOTIDE SEQUENCE [LARGE SCALE GENOMIC DNA]</scope>
    <source>
        <strain evidence="1 2">Vaf-108</strain>
    </source>
</reference>
<organism evidence="1 2">
    <name type="scientific">Rhizobium leguminosarum</name>
    <dbReference type="NCBI Taxonomy" id="384"/>
    <lineage>
        <taxon>Bacteria</taxon>
        <taxon>Pseudomonadati</taxon>
        <taxon>Pseudomonadota</taxon>
        <taxon>Alphaproteobacteria</taxon>
        <taxon>Hyphomicrobiales</taxon>
        <taxon>Rhizobiaceae</taxon>
        <taxon>Rhizobium/Agrobacterium group</taxon>
        <taxon>Rhizobium</taxon>
    </lineage>
</organism>
<dbReference type="Proteomes" id="UP000183050">
    <property type="component" value="Chromosome"/>
</dbReference>
<name>A0A1L3ZCX1_RHILE</name>
<evidence type="ECO:0000313" key="1">
    <source>
        <dbReference type="EMBL" id="API53438.1"/>
    </source>
</evidence>
<sequence length="272" mass="29911">MGELIPGDDGQLVEEVGSWATKKHEYLRRYIDISRGVRQGFIGPRNAGATYIDLFSGPGRAKIRNGAFIDGSCVAAWEMSRRGGSPFTEVIIADSDAERLDLAEQRLRKLGAPVKAHLGKAAVTAKIIAGGLNPYALHFAFIDPFNLAAFDFEVIKAFAGFQRIDMIVHVSKMDLQRNLGFNVKAQQNAFETFAPGWRNVVNLSQPQAAIRRGVFDHWRDLVAGAGIAPSADMKLITGRKGQHLYWLLLAAKHELAHKFWKVASNDGQGSLL</sequence>
<evidence type="ECO:0008006" key="3">
    <source>
        <dbReference type="Google" id="ProtNLM"/>
    </source>
</evidence>
<gene>
    <name evidence="1" type="ORF">BMW22_19085</name>
</gene>
<dbReference type="NCBIfam" id="TIGR04474">
    <property type="entry name" value="tcm_partner"/>
    <property type="match status" value="1"/>
</dbReference>
<dbReference type="RefSeq" id="WP_072639766.1">
    <property type="nucleotide sequence ID" value="NZ_CP018228.1"/>
</dbReference>
<proteinExistence type="predicted"/>
<accession>A0A1L3ZCX1</accession>
<dbReference type="EMBL" id="CP018228">
    <property type="protein sequence ID" value="API53438.1"/>
    <property type="molecule type" value="Genomic_DNA"/>
</dbReference>
<dbReference type="AlphaFoldDB" id="A0A1L3ZCX1"/>